<dbReference type="RefSeq" id="WP_087030836.1">
    <property type="nucleotide sequence ID" value="NZ_FJNE01000001.1"/>
</dbReference>
<accession>A0A143Y7H2</accession>
<gene>
    <name evidence="1" type="ORF">Tpal_489</name>
</gene>
<keyword evidence="2" id="KW-1185">Reference proteome</keyword>
<sequence length="102" mass="11807">MSDRNTQSGLPPEKDYWSIVRTAFEDDVMNNGFQMTLNNGIYDIFECGFLIYTLDGNKLIYKKRYYCKFVDDDRTAVLEKILYKHFGWGGPGSSLISEKIIS</sequence>
<dbReference type="AlphaFoldDB" id="A0A143Y7H2"/>
<organism evidence="1 2">
    <name type="scientific">Trichococcus palustris</name>
    <dbReference type="NCBI Taxonomy" id="140314"/>
    <lineage>
        <taxon>Bacteria</taxon>
        <taxon>Bacillati</taxon>
        <taxon>Bacillota</taxon>
        <taxon>Bacilli</taxon>
        <taxon>Lactobacillales</taxon>
        <taxon>Carnobacteriaceae</taxon>
        <taxon>Trichococcus</taxon>
    </lineage>
</organism>
<evidence type="ECO:0000313" key="1">
    <source>
        <dbReference type="EMBL" id="CZQ83803.1"/>
    </source>
</evidence>
<name>A0A143Y7H2_9LACT</name>
<evidence type="ECO:0000313" key="2">
    <source>
        <dbReference type="Proteomes" id="UP000242754"/>
    </source>
</evidence>
<protein>
    <submittedName>
        <fullName evidence="1">Uncharacterized protein</fullName>
    </submittedName>
</protein>
<dbReference type="EMBL" id="FJNE01000001">
    <property type="protein sequence ID" value="CZQ83803.1"/>
    <property type="molecule type" value="Genomic_DNA"/>
</dbReference>
<dbReference type="Proteomes" id="UP000242754">
    <property type="component" value="Unassembled WGS sequence"/>
</dbReference>
<dbReference type="STRING" id="140314.SAMN04488076_103198"/>
<reference evidence="1 2" key="1">
    <citation type="submission" date="2016-02" db="EMBL/GenBank/DDBJ databases">
        <authorList>
            <person name="Wen L."/>
            <person name="He K."/>
            <person name="Yang H."/>
        </authorList>
    </citation>
    <scope>NUCLEOTIDE SEQUENCE [LARGE SCALE GENOMIC DNA]</scope>
    <source>
        <strain evidence="1">Trichococcus palustris</strain>
    </source>
</reference>
<proteinExistence type="predicted"/>